<proteinExistence type="inferred from homology"/>
<dbReference type="GO" id="GO:0045727">
    <property type="term" value="P:positive regulation of translation"/>
    <property type="evidence" value="ECO:0007669"/>
    <property type="project" value="UniProtKB-UniRule"/>
</dbReference>
<dbReference type="InterPro" id="IPR009000">
    <property type="entry name" value="Transl_B-barrel_sf"/>
</dbReference>
<reference evidence="14 15" key="1">
    <citation type="journal article" date="2016" name="Nat. Commun.">
        <title>Thousands of microbial genomes shed light on interconnected biogeochemical processes in an aquifer system.</title>
        <authorList>
            <person name="Anantharaman K."/>
            <person name="Brown C.T."/>
            <person name="Hug L.A."/>
            <person name="Sharon I."/>
            <person name="Castelle C.J."/>
            <person name="Probst A.J."/>
            <person name="Thomas B.C."/>
            <person name="Singh A."/>
            <person name="Wilkins M.J."/>
            <person name="Karaoz U."/>
            <person name="Brodie E.L."/>
            <person name="Williams K.H."/>
            <person name="Hubbard S.S."/>
            <person name="Banfield J.F."/>
        </authorList>
    </citation>
    <scope>NUCLEOTIDE SEQUENCE [LARGE SCALE GENOMIC DNA]</scope>
</reference>
<evidence type="ECO:0000256" key="5">
    <source>
        <dbReference type="ARBA" id="ARBA00022917"/>
    </source>
</evidence>
<dbReference type="EC" id="3.6.5.n1" evidence="11 12"/>
<feature type="domain" description="Tr-type G" evidence="13">
    <location>
        <begin position="5"/>
        <end position="182"/>
    </location>
</feature>
<dbReference type="NCBIfam" id="TIGR00231">
    <property type="entry name" value="small_GTP"/>
    <property type="match status" value="1"/>
</dbReference>
<dbReference type="EMBL" id="MGEQ01000003">
    <property type="protein sequence ID" value="OGL87075.1"/>
    <property type="molecule type" value="Genomic_DNA"/>
</dbReference>
<keyword evidence="14" id="KW-0251">Elongation factor</keyword>
<evidence type="ECO:0000256" key="3">
    <source>
        <dbReference type="ARBA" id="ARBA00022741"/>
    </source>
</evidence>
<dbReference type="SMART" id="SM00838">
    <property type="entry name" value="EFG_C"/>
    <property type="match status" value="1"/>
</dbReference>
<dbReference type="GO" id="GO:0003924">
    <property type="term" value="F:GTPase activity"/>
    <property type="evidence" value="ECO:0007669"/>
    <property type="project" value="UniProtKB-UniRule"/>
</dbReference>
<comment type="catalytic activity">
    <reaction evidence="8 12">
        <text>GTP + H2O = GDP + phosphate + H(+)</text>
        <dbReference type="Rhea" id="RHEA:19669"/>
        <dbReference type="ChEBI" id="CHEBI:15377"/>
        <dbReference type="ChEBI" id="CHEBI:15378"/>
        <dbReference type="ChEBI" id="CHEBI:37565"/>
        <dbReference type="ChEBI" id="CHEBI:43474"/>
        <dbReference type="ChEBI" id="CHEBI:58189"/>
        <dbReference type="EC" id="3.6.5.n1"/>
    </reaction>
</comment>
<comment type="similarity">
    <text evidence="1 12">Belongs to the TRAFAC class translation factor GTPase superfamily. Classic translation factor GTPase family. LepA subfamily.</text>
</comment>
<dbReference type="Pfam" id="PF06421">
    <property type="entry name" value="LepA_C"/>
    <property type="match status" value="1"/>
</dbReference>
<evidence type="ECO:0000256" key="10">
    <source>
        <dbReference type="ARBA" id="ARBA00061052"/>
    </source>
</evidence>
<dbReference type="FunFam" id="3.40.50.300:FF:000078">
    <property type="entry name" value="Elongation factor 4"/>
    <property type="match status" value="1"/>
</dbReference>
<evidence type="ECO:0000256" key="8">
    <source>
        <dbReference type="ARBA" id="ARBA00050293"/>
    </source>
</evidence>
<dbReference type="CDD" id="cd03699">
    <property type="entry name" value="EF4_II"/>
    <property type="match status" value="1"/>
</dbReference>
<dbReference type="FunFam" id="2.40.30.10:FF:000015">
    <property type="entry name" value="Translation factor GUF1, mitochondrial"/>
    <property type="match status" value="1"/>
</dbReference>
<dbReference type="CDD" id="cd03709">
    <property type="entry name" value="lepA_C"/>
    <property type="match status" value="1"/>
</dbReference>
<dbReference type="InterPro" id="IPR005225">
    <property type="entry name" value="Small_GTP-bd"/>
</dbReference>
<dbReference type="CDD" id="cd16260">
    <property type="entry name" value="EF4_III"/>
    <property type="match status" value="1"/>
</dbReference>
<dbReference type="InterPro" id="IPR027417">
    <property type="entry name" value="P-loop_NTPase"/>
</dbReference>
<dbReference type="InterPro" id="IPR031157">
    <property type="entry name" value="G_TR_CS"/>
</dbReference>
<comment type="function">
    <text evidence="9 12">Required for accurate and efficient protein synthesis under certain stress conditions. May act as a fidelity factor of the translation reaction, by catalyzing a one-codon backward translocation of tRNAs on improperly translocated ribosomes. Back-translocation proceeds from a post-translocation (POST) complex to a pre-translocation (PRE) complex, thus giving elongation factor G a second chance to translocate the tRNAs correctly. Binds to ribosomes in a GTP-dependent manner.</text>
</comment>
<evidence type="ECO:0000256" key="11">
    <source>
        <dbReference type="ARBA" id="ARBA00066744"/>
    </source>
</evidence>
<dbReference type="FunFam" id="3.30.70.2570:FF:000001">
    <property type="entry name" value="Translation factor GUF1, mitochondrial"/>
    <property type="match status" value="1"/>
</dbReference>
<evidence type="ECO:0000256" key="7">
    <source>
        <dbReference type="ARBA" id="ARBA00023136"/>
    </source>
</evidence>
<dbReference type="Gene3D" id="3.30.70.870">
    <property type="entry name" value="Elongation Factor G (Translational Gtpase), domain 3"/>
    <property type="match status" value="1"/>
</dbReference>
<dbReference type="Pfam" id="PF00679">
    <property type="entry name" value="EFG_C"/>
    <property type="match status" value="1"/>
</dbReference>
<evidence type="ECO:0000259" key="13">
    <source>
        <dbReference type="PROSITE" id="PS51722"/>
    </source>
</evidence>
<dbReference type="InterPro" id="IPR038363">
    <property type="entry name" value="LepA_C_sf"/>
</dbReference>
<dbReference type="Proteomes" id="UP000176593">
    <property type="component" value="Unassembled WGS sequence"/>
</dbReference>
<dbReference type="SUPFAM" id="SSF52540">
    <property type="entry name" value="P-loop containing nucleoside triphosphate hydrolases"/>
    <property type="match status" value="1"/>
</dbReference>
<organism evidence="14 15">
    <name type="scientific">Candidatus Uhrbacteria bacterium RIFCSPLOWO2_02_FULL_48_18</name>
    <dbReference type="NCBI Taxonomy" id="1802408"/>
    <lineage>
        <taxon>Bacteria</taxon>
        <taxon>Candidatus Uhriibacteriota</taxon>
    </lineage>
</organism>
<keyword evidence="2 12" id="KW-1003">Cell membrane</keyword>
<dbReference type="InterPro" id="IPR006297">
    <property type="entry name" value="EF-4"/>
</dbReference>
<dbReference type="SUPFAM" id="SSF50447">
    <property type="entry name" value="Translation proteins"/>
    <property type="match status" value="1"/>
</dbReference>
<dbReference type="CDD" id="cd01890">
    <property type="entry name" value="LepA"/>
    <property type="match status" value="1"/>
</dbReference>
<name>A0A1F7V9H8_9BACT</name>
<keyword evidence="3 12" id="KW-0547">Nucleotide-binding</keyword>
<dbReference type="Gene3D" id="2.40.30.10">
    <property type="entry name" value="Translation factors"/>
    <property type="match status" value="1"/>
</dbReference>
<comment type="caution">
    <text evidence="14">The sequence shown here is derived from an EMBL/GenBank/DDBJ whole genome shotgun (WGS) entry which is preliminary data.</text>
</comment>
<dbReference type="FunFam" id="3.30.70.870:FF:000004">
    <property type="entry name" value="Translation factor GUF1, mitochondrial"/>
    <property type="match status" value="1"/>
</dbReference>
<evidence type="ECO:0000313" key="14">
    <source>
        <dbReference type="EMBL" id="OGL87075.1"/>
    </source>
</evidence>
<dbReference type="HAMAP" id="MF_00071">
    <property type="entry name" value="LepA"/>
    <property type="match status" value="1"/>
</dbReference>
<dbReference type="GO" id="GO:0043022">
    <property type="term" value="F:ribosome binding"/>
    <property type="evidence" value="ECO:0007669"/>
    <property type="project" value="UniProtKB-UniRule"/>
</dbReference>
<keyword evidence="5 12" id="KW-0648">Protein biosynthesis</keyword>
<dbReference type="PANTHER" id="PTHR43512:SF4">
    <property type="entry name" value="TRANSLATION FACTOR GUF1 HOMOLOG, CHLOROPLASTIC"/>
    <property type="match status" value="1"/>
</dbReference>
<dbReference type="InterPro" id="IPR000795">
    <property type="entry name" value="T_Tr_GTP-bd_dom"/>
</dbReference>
<dbReference type="InterPro" id="IPR035647">
    <property type="entry name" value="EFG_III/V"/>
</dbReference>
<dbReference type="Gene3D" id="3.30.70.2570">
    <property type="entry name" value="Elongation factor 4, C-terminal domain"/>
    <property type="match status" value="1"/>
</dbReference>
<dbReference type="PROSITE" id="PS51722">
    <property type="entry name" value="G_TR_2"/>
    <property type="match status" value="1"/>
</dbReference>
<dbReference type="SUPFAM" id="SSF54980">
    <property type="entry name" value="EF-G C-terminal domain-like"/>
    <property type="match status" value="2"/>
</dbReference>
<dbReference type="InterPro" id="IPR004161">
    <property type="entry name" value="EFTu-like_2"/>
</dbReference>
<comment type="subcellular location">
    <subcellularLocation>
        <location evidence="12">Cell membrane</location>
        <topology evidence="12">Peripheral membrane protein</topology>
        <orientation evidence="12">Cytoplasmic side</orientation>
    </subcellularLocation>
</comment>
<dbReference type="GO" id="GO:0005886">
    <property type="term" value="C:plasma membrane"/>
    <property type="evidence" value="ECO:0007669"/>
    <property type="project" value="UniProtKB-SubCell"/>
</dbReference>
<evidence type="ECO:0000313" key="15">
    <source>
        <dbReference type="Proteomes" id="UP000176593"/>
    </source>
</evidence>
<dbReference type="PRINTS" id="PR00315">
    <property type="entry name" value="ELONGATNFCT"/>
</dbReference>
<gene>
    <name evidence="12" type="primary">lepA</name>
    <name evidence="14" type="ORF">A3I41_03985</name>
</gene>
<evidence type="ECO:0000256" key="9">
    <source>
        <dbReference type="ARBA" id="ARBA00057626"/>
    </source>
</evidence>
<dbReference type="GO" id="GO:0003746">
    <property type="term" value="F:translation elongation factor activity"/>
    <property type="evidence" value="ECO:0007669"/>
    <property type="project" value="UniProtKB-UniRule"/>
</dbReference>
<dbReference type="PROSITE" id="PS00301">
    <property type="entry name" value="G_TR_1"/>
    <property type="match status" value="1"/>
</dbReference>
<evidence type="ECO:0000256" key="6">
    <source>
        <dbReference type="ARBA" id="ARBA00023134"/>
    </source>
</evidence>
<feature type="binding site" evidence="12">
    <location>
        <begin position="129"/>
        <end position="132"/>
    </location>
    <ligand>
        <name>GTP</name>
        <dbReference type="ChEBI" id="CHEBI:37565"/>
    </ligand>
</feature>
<evidence type="ECO:0000256" key="4">
    <source>
        <dbReference type="ARBA" id="ARBA00022801"/>
    </source>
</evidence>
<evidence type="ECO:0000256" key="12">
    <source>
        <dbReference type="HAMAP-Rule" id="MF_00071"/>
    </source>
</evidence>
<keyword evidence="7 12" id="KW-0472">Membrane</keyword>
<accession>A0A1F7V9H8</accession>
<dbReference type="InterPro" id="IPR000640">
    <property type="entry name" value="EFG_V-like"/>
</dbReference>
<dbReference type="FunFam" id="3.30.70.240:FF:000007">
    <property type="entry name" value="Translation factor GUF1, mitochondrial"/>
    <property type="match status" value="1"/>
</dbReference>
<sequence>MKDLLHIRNFCIIAHIDHGKSTLSDRLLELTGTVEHRNMKAQILDSMDIERERGITIKLAPAQMAYKGLILNLIDTPGHVDFNYEVSRSLAAVEGAVLLVDSTQGVQAQTIGNLYLAIEEGLTIIPVLNKIDLPASDVPRRTQEIIKLIGCDPSEILAVSGKTGEGVLALLDRIIEKVPPPKGDVEKPLRALIFDSFYDDYRGVMAYVRVVDGSFKTGEKIKFMATGAEVEILEVGAVTPNGRIPQHELETGQIGYVVTGLKTIAHCRVGDTITLADAKVESLGGYREVKPMVFAGVFPAEGDNFGRLREAMERLKLNDSALVYEPEHSPALGYGFRCGLLGMLHLEILKERLEREFNIELVVTVPSVAYNVFKRNGEVFMIKSPLELPDVSHIEKIDEPWVTADIVTPTDYVGGVMQLVQDRRGIYKNTEYLSENRAILHYEIPLSMIIVDFYDKLKSVTAGYASLNYDLKDYREADVVKMDILVAEEPVEAFATLVYRNEAERSGRRIVKSLKESIPRENFVIKLQAAIGGKIIASEQISAVRKDVTAGLYGGDVTRKRKLLEKQKKGKARMSEMGRGRVTIPTDAYLKVLKRD</sequence>
<dbReference type="InterPro" id="IPR035654">
    <property type="entry name" value="LepA_IV"/>
</dbReference>
<keyword evidence="6 12" id="KW-0342">GTP-binding</keyword>
<dbReference type="NCBIfam" id="TIGR01393">
    <property type="entry name" value="lepA"/>
    <property type="match status" value="1"/>
</dbReference>
<protein>
    <recommendedName>
        <fullName evidence="11 12">Elongation factor 4</fullName>
        <shortName evidence="12">EF-4</shortName>
        <ecNumber evidence="11 12">3.6.5.n1</ecNumber>
    </recommendedName>
    <alternativeName>
        <fullName evidence="12">Ribosomal back-translocase LepA</fullName>
    </alternativeName>
</protein>
<dbReference type="Gene3D" id="3.30.70.240">
    <property type="match status" value="1"/>
</dbReference>
<comment type="similarity">
    <text evidence="10">Belongs to the GTP-binding elongation factor family. LepA subfamily.</text>
</comment>
<feature type="binding site" evidence="12">
    <location>
        <begin position="17"/>
        <end position="22"/>
    </location>
    <ligand>
        <name>GTP</name>
        <dbReference type="ChEBI" id="CHEBI:37565"/>
    </ligand>
</feature>
<dbReference type="Pfam" id="PF00009">
    <property type="entry name" value="GTP_EFTU"/>
    <property type="match status" value="1"/>
</dbReference>
<dbReference type="GO" id="GO:0005525">
    <property type="term" value="F:GTP binding"/>
    <property type="evidence" value="ECO:0007669"/>
    <property type="project" value="UniProtKB-UniRule"/>
</dbReference>
<dbReference type="AlphaFoldDB" id="A0A1F7V9H8"/>
<dbReference type="InterPro" id="IPR013842">
    <property type="entry name" value="LepA_CTD"/>
</dbReference>
<evidence type="ECO:0000256" key="2">
    <source>
        <dbReference type="ARBA" id="ARBA00022475"/>
    </source>
</evidence>
<dbReference type="Gene3D" id="3.40.50.300">
    <property type="entry name" value="P-loop containing nucleotide triphosphate hydrolases"/>
    <property type="match status" value="1"/>
</dbReference>
<evidence type="ECO:0000256" key="1">
    <source>
        <dbReference type="ARBA" id="ARBA00005454"/>
    </source>
</evidence>
<keyword evidence="4 12" id="KW-0378">Hydrolase</keyword>
<dbReference type="PANTHER" id="PTHR43512">
    <property type="entry name" value="TRANSLATION FACTOR GUF1-RELATED"/>
    <property type="match status" value="1"/>
</dbReference>
<dbReference type="Pfam" id="PF03144">
    <property type="entry name" value="GTP_EFTU_D2"/>
    <property type="match status" value="1"/>
</dbReference>